<proteinExistence type="predicted"/>
<organism evidence="2 3">
    <name type="scientific">Parelaphostrongylus tenuis</name>
    <name type="common">Meningeal worm</name>
    <dbReference type="NCBI Taxonomy" id="148309"/>
    <lineage>
        <taxon>Eukaryota</taxon>
        <taxon>Metazoa</taxon>
        <taxon>Ecdysozoa</taxon>
        <taxon>Nematoda</taxon>
        <taxon>Chromadorea</taxon>
        <taxon>Rhabditida</taxon>
        <taxon>Rhabditina</taxon>
        <taxon>Rhabditomorpha</taxon>
        <taxon>Strongyloidea</taxon>
        <taxon>Metastrongylidae</taxon>
        <taxon>Parelaphostrongylus</taxon>
    </lineage>
</organism>
<evidence type="ECO:0000256" key="1">
    <source>
        <dbReference type="SAM" id="Phobius"/>
    </source>
</evidence>
<dbReference type="Proteomes" id="UP001196413">
    <property type="component" value="Unassembled WGS sequence"/>
</dbReference>
<evidence type="ECO:0000313" key="2">
    <source>
        <dbReference type="EMBL" id="KAJ1366117.1"/>
    </source>
</evidence>
<gene>
    <name evidence="2" type="ORF">KIN20_026712</name>
</gene>
<comment type="caution">
    <text evidence="2">The sequence shown here is derived from an EMBL/GenBank/DDBJ whole genome shotgun (WGS) entry which is preliminary data.</text>
</comment>
<keyword evidence="1" id="KW-0472">Membrane</keyword>
<reference evidence="2" key="1">
    <citation type="submission" date="2021-06" db="EMBL/GenBank/DDBJ databases">
        <title>Parelaphostrongylus tenuis whole genome reference sequence.</title>
        <authorList>
            <person name="Garwood T.J."/>
            <person name="Larsen P.A."/>
            <person name="Fountain-Jones N.M."/>
            <person name="Garbe J.R."/>
            <person name="Macchietto M.G."/>
            <person name="Kania S.A."/>
            <person name="Gerhold R.W."/>
            <person name="Richards J.E."/>
            <person name="Wolf T.M."/>
        </authorList>
    </citation>
    <scope>NUCLEOTIDE SEQUENCE</scope>
    <source>
        <strain evidence="2">MNPRO001-30</strain>
        <tissue evidence="2">Meninges</tissue>
    </source>
</reference>
<keyword evidence="3" id="KW-1185">Reference proteome</keyword>
<evidence type="ECO:0000313" key="3">
    <source>
        <dbReference type="Proteomes" id="UP001196413"/>
    </source>
</evidence>
<keyword evidence="1" id="KW-0812">Transmembrane</keyword>
<name>A0AAD5QYD5_PARTN</name>
<dbReference type="AlphaFoldDB" id="A0AAD5QYD5"/>
<accession>A0AAD5QYD5</accession>
<sequence length="95" mass="10676">MAITHDLLGAKEDIDAYVAFAFISVAFSLIDFILNFFFYYRRYTVTPASPTPPTPHRGNAISPAPSILKKKSSVFNDEDFYNDIPRTQTGHSTEV</sequence>
<protein>
    <submittedName>
        <fullName evidence="2">Uncharacterized protein</fullName>
    </submittedName>
</protein>
<dbReference type="EMBL" id="JAHQIW010005469">
    <property type="protein sequence ID" value="KAJ1366117.1"/>
    <property type="molecule type" value="Genomic_DNA"/>
</dbReference>
<keyword evidence="1" id="KW-1133">Transmembrane helix</keyword>
<feature type="transmembrane region" description="Helical" evidence="1">
    <location>
        <begin position="16"/>
        <end position="40"/>
    </location>
</feature>